<organism evidence="7 8">
    <name type="scientific">Gymnopilus junonius</name>
    <name type="common">Spectacular rustgill mushroom</name>
    <name type="synonym">Gymnopilus spectabilis subsp. junonius</name>
    <dbReference type="NCBI Taxonomy" id="109634"/>
    <lineage>
        <taxon>Eukaryota</taxon>
        <taxon>Fungi</taxon>
        <taxon>Dikarya</taxon>
        <taxon>Basidiomycota</taxon>
        <taxon>Agaricomycotina</taxon>
        <taxon>Agaricomycetes</taxon>
        <taxon>Agaricomycetidae</taxon>
        <taxon>Agaricales</taxon>
        <taxon>Agaricineae</taxon>
        <taxon>Hymenogastraceae</taxon>
        <taxon>Gymnopilus</taxon>
    </lineage>
</organism>
<dbReference type="SUPFAM" id="SSF53098">
    <property type="entry name" value="Ribonuclease H-like"/>
    <property type="match status" value="1"/>
</dbReference>
<dbReference type="PANTHER" id="PTHR46481:SF10">
    <property type="entry name" value="ZINC FINGER BED DOMAIN-CONTAINING PROTEIN 39"/>
    <property type="match status" value="1"/>
</dbReference>
<sequence length="861" mass="96683">RKFTEMSSGKFKELKAYLQALPETLPLSSPTSKLNKLLDFGLDEGWVNDVGIEGAFNREIETALGDFLPRNSDGIFYIKERGLAIEALADVLELYHGPGCILSGSDILKLWLDNAIASAKKCILNHQGKLPNIAVDRLSKTLAGKGASGSAKGKASTGGHQTKLFESSSSSSKLKTKPGIGGKLETKALASTEDDEFSSSEESGDERQGGRKMLPLLKKISIPCHRKGETKKIVRCAGSKGCRTTWGWPRDRTRILSHAAQCGYLAALDKELVQEAIEELARKNPGIIDRLNVKVGIVKKRTHEDLTTNNISQALSGPVPPLKRSKTEPLLAVDHNENKKQVICPGQNIAEMYQTEGKKVLKEKADQALVELIICCGIPPHVLQKRHFRRFANVLNAKYFPPCRTTFEDSLVPSYAAAVRVSIINYLKECRDLMLSFDGGKLGKRKFYSVHATTPNRQSFCLDLDDVTRQSQTGEYIYELLKKVIGQLRDLLAFMSLSSYTLVYFDEAREDLHIERGLISIGETRFGSIYWSLNSVLDGMPAFKKVMQEQSLGIDSEVLSAIFNDEDASFEFQRDLKRLGAVLMPFARAIQCLEAKDTNPADVYTYWLAIVAHLYDLIMKDSDKSKYTTESKERIRQIANYRFSELIESKHASNIYLTAFLLDPENRAAPILANPNPLAIPSITIAQDKDKEPRVRPKKAVVDGIGLSLLNLLRKEYGNEYREGRSVEEAQNAMQEVNPHLAQRSPKDALAALKKQFQNYLDGREPFNRKRSRRESLREYWCRLLNDEDSDVLAALAVKIFSAMPISMVDERAMSVVTWLNSPRRKRQKVSTIADHLVIRGFDQMDEKVHENCYIELTQNR</sequence>
<dbReference type="Proteomes" id="UP000724874">
    <property type="component" value="Unassembled WGS sequence"/>
</dbReference>
<evidence type="ECO:0000313" key="8">
    <source>
        <dbReference type="Proteomes" id="UP000724874"/>
    </source>
</evidence>
<dbReference type="GO" id="GO:0005634">
    <property type="term" value="C:nucleus"/>
    <property type="evidence" value="ECO:0007669"/>
    <property type="project" value="UniProtKB-SubCell"/>
</dbReference>
<proteinExistence type="predicted"/>
<keyword evidence="3" id="KW-0863">Zinc-finger</keyword>
<dbReference type="InterPro" id="IPR012337">
    <property type="entry name" value="RNaseH-like_sf"/>
</dbReference>
<keyword evidence="8" id="KW-1185">Reference proteome</keyword>
<evidence type="ECO:0000256" key="2">
    <source>
        <dbReference type="ARBA" id="ARBA00022723"/>
    </source>
</evidence>
<evidence type="ECO:0000256" key="6">
    <source>
        <dbReference type="SAM" id="MobiDB-lite"/>
    </source>
</evidence>
<feature type="compositionally biased region" description="Low complexity" evidence="6">
    <location>
        <begin position="146"/>
        <end position="159"/>
    </location>
</feature>
<evidence type="ECO:0000256" key="4">
    <source>
        <dbReference type="ARBA" id="ARBA00022833"/>
    </source>
</evidence>
<feature type="compositionally biased region" description="Acidic residues" evidence="6">
    <location>
        <begin position="192"/>
        <end position="204"/>
    </location>
</feature>
<comment type="subcellular location">
    <subcellularLocation>
        <location evidence="1">Nucleus</location>
    </subcellularLocation>
</comment>
<keyword evidence="2" id="KW-0479">Metal-binding</keyword>
<protein>
    <submittedName>
        <fullName evidence="7">Ribonuclease H-like domain-containing protein</fullName>
    </submittedName>
</protein>
<evidence type="ECO:0000256" key="1">
    <source>
        <dbReference type="ARBA" id="ARBA00004123"/>
    </source>
</evidence>
<keyword evidence="4" id="KW-0862">Zinc</keyword>
<evidence type="ECO:0000256" key="3">
    <source>
        <dbReference type="ARBA" id="ARBA00022771"/>
    </source>
</evidence>
<comment type="caution">
    <text evidence="7">The sequence shown here is derived from an EMBL/GenBank/DDBJ whole genome shotgun (WGS) entry which is preliminary data.</text>
</comment>
<reference evidence="7" key="1">
    <citation type="submission" date="2020-11" db="EMBL/GenBank/DDBJ databases">
        <authorList>
            <consortium name="DOE Joint Genome Institute"/>
            <person name="Ahrendt S."/>
            <person name="Riley R."/>
            <person name="Andreopoulos W."/>
            <person name="LaButti K."/>
            <person name="Pangilinan J."/>
            <person name="Ruiz-duenas F.J."/>
            <person name="Barrasa J.M."/>
            <person name="Sanchez-Garcia M."/>
            <person name="Camarero S."/>
            <person name="Miyauchi S."/>
            <person name="Serrano A."/>
            <person name="Linde D."/>
            <person name="Babiker R."/>
            <person name="Drula E."/>
            <person name="Ayuso-Fernandez I."/>
            <person name="Pacheco R."/>
            <person name="Padilla G."/>
            <person name="Ferreira P."/>
            <person name="Barriuso J."/>
            <person name="Kellner H."/>
            <person name="Castanera R."/>
            <person name="Alfaro M."/>
            <person name="Ramirez L."/>
            <person name="Pisabarro A.G."/>
            <person name="Kuo A."/>
            <person name="Tritt A."/>
            <person name="Lipzen A."/>
            <person name="He G."/>
            <person name="Yan M."/>
            <person name="Ng V."/>
            <person name="Cullen D."/>
            <person name="Martin F."/>
            <person name="Rosso M.-N."/>
            <person name="Henrissat B."/>
            <person name="Hibbett D."/>
            <person name="Martinez A.T."/>
            <person name="Grigoriev I.V."/>
        </authorList>
    </citation>
    <scope>NUCLEOTIDE SEQUENCE</scope>
    <source>
        <strain evidence="7">AH 44721</strain>
    </source>
</reference>
<dbReference type="AlphaFoldDB" id="A0A9P5TNW9"/>
<keyword evidence="5" id="KW-0539">Nucleus</keyword>
<dbReference type="OrthoDB" id="3236755at2759"/>
<name>A0A9P5TNW9_GYMJU</name>
<dbReference type="InterPro" id="IPR052035">
    <property type="entry name" value="ZnF_BED_domain_contain"/>
</dbReference>
<evidence type="ECO:0000313" key="7">
    <source>
        <dbReference type="EMBL" id="KAF8902221.1"/>
    </source>
</evidence>
<evidence type="ECO:0000256" key="5">
    <source>
        <dbReference type="ARBA" id="ARBA00023242"/>
    </source>
</evidence>
<gene>
    <name evidence="7" type="ORF">CPB84DRAFT_1678969</name>
</gene>
<dbReference type="EMBL" id="JADNYJ010000037">
    <property type="protein sequence ID" value="KAF8902221.1"/>
    <property type="molecule type" value="Genomic_DNA"/>
</dbReference>
<dbReference type="GO" id="GO:0008270">
    <property type="term" value="F:zinc ion binding"/>
    <property type="evidence" value="ECO:0007669"/>
    <property type="project" value="UniProtKB-KW"/>
</dbReference>
<accession>A0A9P5TNW9</accession>
<feature type="region of interest" description="Disordered" evidence="6">
    <location>
        <begin position="146"/>
        <end position="212"/>
    </location>
</feature>
<dbReference type="PANTHER" id="PTHR46481">
    <property type="entry name" value="ZINC FINGER BED DOMAIN-CONTAINING PROTEIN 4"/>
    <property type="match status" value="1"/>
</dbReference>
<feature type="non-terminal residue" evidence="7">
    <location>
        <position position="861"/>
    </location>
</feature>